<gene>
    <name evidence="3" type="ORF">XELAEV_18015380mg</name>
</gene>
<protein>
    <submittedName>
        <fullName evidence="3">Uncharacterized protein</fullName>
    </submittedName>
</protein>
<organism evidence="3 4">
    <name type="scientific">Xenopus laevis</name>
    <name type="common">African clawed frog</name>
    <dbReference type="NCBI Taxonomy" id="8355"/>
    <lineage>
        <taxon>Eukaryota</taxon>
        <taxon>Metazoa</taxon>
        <taxon>Chordata</taxon>
        <taxon>Craniata</taxon>
        <taxon>Vertebrata</taxon>
        <taxon>Euteleostomi</taxon>
        <taxon>Amphibia</taxon>
        <taxon>Batrachia</taxon>
        <taxon>Anura</taxon>
        <taxon>Pipoidea</taxon>
        <taxon>Pipidae</taxon>
        <taxon>Xenopodinae</taxon>
        <taxon>Xenopus</taxon>
        <taxon>Xenopus</taxon>
    </lineage>
</organism>
<keyword evidence="1" id="KW-0472">Membrane</keyword>
<keyword evidence="1" id="KW-1133">Transmembrane helix</keyword>
<keyword evidence="2" id="KW-0732">Signal</keyword>
<evidence type="ECO:0000313" key="4">
    <source>
        <dbReference type="Proteomes" id="UP000694892"/>
    </source>
</evidence>
<accession>A0A974DI84</accession>
<evidence type="ECO:0000313" key="3">
    <source>
        <dbReference type="EMBL" id="OCT92323.1"/>
    </source>
</evidence>
<keyword evidence="1" id="KW-0812">Transmembrane</keyword>
<name>A0A974DI84_XENLA</name>
<feature type="transmembrane region" description="Helical" evidence="1">
    <location>
        <begin position="37"/>
        <end position="61"/>
    </location>
</feature>
<dbReference type="EMBL" id="CM004469">
    <property type="protein sequence ID" value="OCT92323.1"/>
    <property type="molecule type" value="Genomic_DNA"/>
</dbReference>
<feature type="signal peptide" evidence="2">
    <location>
        <begin position="1"/>
        <end position="21"/>
    </location>
</feature>
<sequence length="69" mass="8259">MQSMHHPFCFFQLHLLPQLTALSPSKSQLMSHSMESYTLNGHLFTVTYNFASYLLYCDIIWNEVLRYRR</sequence>
<reference evidence="4" key="1">
    <citation type="journal article" date="2016" name="Nature">
        <title>Genome evolution in the allotetraploid frog Xenopus laevis.</title>
        <authorList>
            <person name="Session A.M."/>
            <person name="Uno Y."/>
            <person name="Kwon T."/>
            <person name="Chapman J.A."/>
            <person name="Toyoda A."/>
            <person name="Takahashi S."/>
            <person name="Fukui A."/>
            <person name="Hikosaka A."/>
            <person name="Suzuki A."/>
            <person name="Kondo M."/>
            <person name="van Heeringen S.J."/>
            <person name="Quigley I."/>
            <person name="Heinz S."/>
            <person name="Ogino H."/>
            <person name="Ochi H."/>
            <person name="Hellsten U."/>
            <person name="Lyons J.B."/>
            <person name="Simakov O."/>
            <person name="Putnam N."/>
            <person name="Stites J."/>
            <person name="Kuroki Y."/>
            <person name="Tanaka T."/>
            <person name="Michiue T."/>
            <person name="Watanabe M."/>
            <person name="Bogdanovic O."/>
            <person name="Lister R."/>
            <person name="Georgiou G."/>
            <person name="Paranjpe S.S."/>
            <person name="van Kruijsbergen I."/>
            <person name="Shu S."/>
            <person name="Carlson J."/>
            <person name="Kinoshita T."/>
            <person name="Ohta Y."/>
            <person name="Mawaribuchi S."/>
            <person name="Jenkins J."/>
            <person name="Grimwood J."/>
            <person name="Schmutz J."/>
            <person name="Mitros T."/>
            <person name="Mozaffari S.V."/>
            <person name="Suzuki Y."/>
            <person name="Haramoto Y."/>
            <person name="Yamamoto T.S."/>
            <person name="Takagi C."/>
            <person name="Heald R."/>
            <person name="Miller K."/>
            <person name="Haudenschild C."/>
            <person name="Kitzman J."/>
            <person name="Nakayama T."/>
            <person name="Izutsu Y."/>
            <person name="Robert J."/>
            <person name="Fortriede J."/>
            <person name="Burns K."/>
            <person name="Lotay V."/>
            <person name="Karimi K."/>
            <person name="Yasuoka Y."/>
            <person name="Dichmann D.S."/>
            <person name="Flajnik M.F."/>
            <person name="Houston D.W."/>
            <person name="Shendure J."/>
            <person name="DuPasquier L."/>
            <person name="Vize P.D."/>
            <person name="Zorn A.M."/>
            <person name="Ito M."/>
            <person name="Marcotte E.M."/>
            <person name="Wallingford J.B."/>
            <person name="Ito Y."/>
            <person name="Asashima M."/>
            <person name="Ueno N."/>
            <person name="Matsuda Y."/>
            <person name="Veenstra G.J."/>
            <person name="Fujiyama A."/>
            <person name="Harland R.M."/>
            <person name="Taira M."/>
            <person name="Rokhsar D.S."/>
        </authorList>
    </citation>
    <scope>NUCLEOTIDE SEQUENCE [LARGE SCALE GENOMIC DNA]</scope>
    <source>
        <strain evidence="4">J</strain>
    </source>
</reference>
<proteinExistence type="predicted"/>
<feature type="chain" id="PRO_5037777290" evidence="2">
    <location>
        <begin position="22"/>
        <end position="69"/>
    </location>
</feature>
<dbReference type="AlphaFoldDB" id="A0A974DI84"/>
<evidence type="ECO:0000256" key="2">
    <source>
        <dbReference type="SAM" id="SignalP"/>
    </source>
</evidence>
<evidence type="ECO:0000256" key="1">
    <source>
        <dbReference type="SAM" id="Phobius"/>
    </source>
</evidence>
<dbReference type="Proteomes" id="UP000694892">
    <property type="component" value="Chromosome 2S"/>
</dbReference>